<dbReference type="EMBL" id="SJST01000001">
    <property type="protein sequence ID" value="TCD16217.1"/>
    <property type="molecule type" value="Genomic_DNA"/>
</dbReference>
<protein>
    <recommendedName>
        <fullName evidence="3">Flagellin</fullName>
    </recommendedName>
</protein>
<evidence type="ECO:0000259" key="5">
    <source>
        <dbReference type="Pfam" id="PF00700"/>
    </source>
</evidence>
<dbReference type="InterPro" id="IPR046358">
    <property type="entry name" value="Flagellin_C"/>
</dbReference>
<keyword evidence="6" id="KW-0969">Cilium</keyword>
<comment type="caution">
    <text evidence="6">The sequence shown here is derived from an EMBL/GenBank/DDBJ whole genome shotgun (WGS) entry which is preliminary data.</text>
</comment>
<keyword evidence="7" id="KW-1185">Reference proteome</keyword>
<feature type="domain" description="Flagellin N-terminal" evidence="4">
    <location>
        <begin position="6"/>
        <end position="139"/>
    </location>
</feature>
<evidence type="ECO:0000313" key="7">
    <source>
        <dbReference type="Proteomes" id="UP000291301"/>
    </source>
</evidence>
<accession>A0A4R0PEI6</accession>
<evidence type="ECO:0000256" key="3">
    <source>
        <dbReference type="RuleBase" id="RU362073"/>
    </source>
</evidence>
<keyword evidence="3" id="KW-0964">Secreted</keyword>
<dbReference type="PANTHER" id="PTHR42792">
    <property type="entry name" value="FLAGELLIN"/>
    <property type="match status" value="1"/>
</dbReference>
<dbReference type="Pfam" id="PF00669">
    <property type="entry name" value="Flagellin_N"/>
    <property type="match status" value="1"/>
</dbReference>
<comment type="subcellular location">
    <subcellularLocation>
        <location evidence="3">Secreted</location>
    </subcellularLocation>
    <subcellularLocation>
        <location evidence="3">Bacterial flagellum</location>
    </subcellularLocation>
</comment>
<evidence type="ECO:0000259" key="4">
    <source>
        <dbReference type="Pfam" id="PF00669"/>
    </source>
</evidence>
<comment type="function">
    <text evidence="3">Flagellin is the subunit protein which polymerizes to form the filaments of bacterial flagella.</text>
</comment>
<comment type="similarity">
    <text evidence="1 3">Belongs to the bacterial flagellin family.</text>
</comment>
<dbReference type="PANTHER" id="PTHR42792:SF1">
    <property type="entry name" value="FLAGELLAR HOOK-ASSOCIATED PROTEIN 3"/>
    <property type="match status" value="1"/>
</dbReference>
<evidence type="ECO:0000256" key="2">
    <source>
        <dbReference type="ARBA" id="ARBA00023143"/>
    </source>
</evidence>
<dbReference type="GO" id="GO:0009288">
    <property type="term" value="C:bacterial-type flagellum"/>
    <property type="evidence" value="ECO:0007669"/>
    <property type="project" value="UniProtKB-SubCell"/>
</dbReference>
<proteinExistence type="inferred from homology"/>
<evidence type="ECO:0000313" key="6">
    <source>
        <dbReference type="EMBL" id="TCD16217.1"/>
    </source>
</evidence>
<dbReference type="Gene3D" id="1.20.1330.10">
    <property type="entry name" value="f41 fragment of flagellin, N-terminal domain"/>
    <property type="match status" value="1"/>
</dbReference>
<dbReference type="InterPro" id="IPR001492">
    <property type="entry name" value="Flagellin"/>
</dbReference>
<name>A0A4R0PEI6_9HYPH</name>
<feature type="domain" description="Flagellin C-terminal" evidence="5">
    <location>
        <begin position="266"/>
        <end position="346"/>
    </location>
</feature>
<dbReference type="Pfam" id="PF00700">
    <property type="entry name" value="Flagellin_C"/>
    <property type="match status" value="1"/>
</dbReference>
<keyword evidence="6" id="KW-0966">Cell projection</keyword>
<organism evidence="6 7">
    <name type="scientific">Oricola cellulosilytica</name>
    <dbReference type="NCBI Taxonomy" id="1429082"/>
    <lineage>
        <taxon>Bacteria</taxon>
        <taxon>Pseudomonadati</taxon>
        <taxon>Pseudomonadota</taxon>
        <taxon>Alphaproteobacteria</taxon>
        <taxon>Hyphomicrobiales</taxon>
        <taxon>Ahrensiaceae</taxon>
        <taxon>Oricola</taxon>
    </lineage>
</organism>
<dbReference type="NCBIfam" id="NF004669">
    <property type="entry name" value="PRK06008.1"/>
    <property type="match status" value="1"/>
</dbReference>
<reference evidence="6 7" key="1">
    <citation type="journal article" date="2015" name="Antonie Van Leeuwenhoek">
        <title>Oricola cellulosilytica gen. nov., sp. nov., a cellulose-degrading bacterium of the family Phyllobacteriaceae isolated from surface seashore water, and emended descriptions of Mesorhizobium loti and Phyllobacterium myrsinacearum.</title>
        <authorList>
            <person name="Hameed A."/>
            <person name="Shahina M."/>
            <person name="Lai W.A."/>
            <person name="Lin S.Y."/>
            <person name="Young L.S."/>
            <person name="Liu Y.C."/>
            <person name="Hsu Y.H."/>
            <person name="Young C.C."/>
        </authorList>
    </citation>
    <scope>NUCLEOTIDE SEQUENCE [LARGE SCALE GENOMIC DNA]</scope>
    <source>
        <strain evidence="6 7">KCTC 52183</strain>
    </source>
</reference>
<keyword evidence="6" id="KW-0282">Flagellum</keyword>
<keyword evidence="2 3" id="KW-0975">Bacterial flagellum</keyword>
<gene>
    <name evidence="6" type="ORF">E0D97_01935</name>
</gene>
<dbReference type="RefSeq" id="WP_131564891.1">
    <property type="nucleotide sequence ID" value="NZ_JAINFK010000001.1"/>
</dbReference>
<dbReference type="OrthoDB" id="8004955at2"/>
<dbReference type="Proteomes" id="UP000291301">
    <property type="component" value="Unassembled WGS sequence"/>
</dbReference>
<dbReference type="AlphaFoldDB" id="A0A4R0PEI6"/>
<dbReference type="SUPFAM" id="SSF64518">
    <property type="entry name" value="Phase 1 flagellin"/>
    <property type="match status" value="1"/>
</dbReference>
<sequence length="346" mass="36685">MKSTHISTLSVSLALRSSTAKLQASLPRLQQELVTGKHADSGLSLGAESRKLASFKNDINHISRLIDTNAQVKTRLSMTQESMSRLNGLASDLMNAVGIVLGDPSENFAAELTANNVLAEMTAILNTQANGVFLFSGVNSDTKPIADYAGGPGKAAFDAAFLGHFGFTKNDPAAAALTAADIDNFLTVSAEPLFMGAAWNTNMSTATDEVTISRISAGVTAETSVSANDASFRRLMLAAVVGVELYDSNLGGEALQQVSEYIISSAGSAAGSLTELQGETGLVEERLRRASDHLTAQKSLLETFASEMESIDPYKTSIELNTLLTQVETSYSITSRIQTLSIMRFL</sequence>
<dbReference type="GO" id="GO:0005576">
    <property type="term" value="C:extracellular region"/>
    <property type="evidence" value="ECO:0007669"/>
    <property type="project" value="UniProtKB-SubCell"/>
</dbReference>
<evidence type="ECO:0000256" key="1">
    <source>
        <dbReference type="ARBA" id="ARBA00005709"/>
    </source>
</evidence>
<dbReference type="GO" id="GO:0005198">
    <property type="term" value="F:structural molecule activity"/>
    <property type="evidence" value="ECO:0007669"/>
    <property type="project" value="UniProtKB-UniRule"/>
</dbReference>
<dbReference type="InterPro" id="IPR001029">
    <property type="entry name" value="Flagellin_N"/>
</dbReference>